<dbReference type="OrthoDB" id="546861at2759"/>
<dbReference type="Pfam" id="PF05739">
    <property type="entry name" value="SNARE"/>
    <property type="match status" value="1"/>
</dbReference>
<evidence type="ECO:0000256" key="3">
    <source>
        <dbReference type="ARBA" id="ARBA00022692"/>
    </source>
</evidence>
<dbReference type="InterPro" id="IPR000727">
    <property type="entry name" value="T_SNARE_dom"/>
</dbReference>
<dbReference type="CDD" id="cd21442">
    <property type="entry name" value="SNARE_NTD_STX6-like"/>
    <property type="match status" value="1"/>
</dbReference>
<dbReference type="HOGENOM" id="CLU_061883_0_1_1"/>
<dbReference type="STRING" id="930991.A0A0D0D444"/>
<feature type="domain" description="T-SNARE coiled-coil homology" evidence="12">
    <location>
        <begin position="179"/>
        <end position="241"/>
    </location>
</feature>
<dbReference type="GO" id="GO:0005794">
    <property type="term" value="C:Golgi apparatus"/>
    <property type="evidence" value="ECO:0007669"/>
    <property type="project" value="UniProtKB-SubCell"/>
</dbReference>
<keyword evidence="2" id="KW-0813">Transport</keyword>
<keyword evidence="14" id="KW-1185">Reference proteome</keyword>
<evidence type="ECO:0000256" key="6">
    <source>
        <dbReference type="ARBA" id="ARBA00023034"/>
    </source>
</evidence>
<feature type="region of interest" description="Disordered" evidence="10">
    <location>
        <begin position="134"/>
        <end position="154"/>
    </location>
</feature>
<dbReference type="FunCoup" id="A0A0D0D444">
    <property type="interactions" value="276"/>
</dbReference>
<evidence type="ECO:0000256" key="7">
    <source>
        <dbReference type="ARBA" id="ARBA00023136"/>
    </source>
</evidence>
<evidence type="ECO:0000256" key="11">
    <source>
        <dbReference type="SAM" id="Phobius"/>
    </source>
</evidence>
<keyword evidence="5 11" id="KW-1133">Transmembrane helix</keyword>
<dbReference type="SUPFAM" id="SSF47661">
    <property type="entry name" value="t-snare proteins"/>
    <property type="match status" value="1"/>
</dbReference>
<dbReference type="Pfam" id="PF09177">
    <property type="entry name" value="STX6_10_61_N"/>
    <property type="match status" value="1"/>
</dbReference>
<organism evidence="13 14">
    <name type="scientific">Paxillus rubicundulus Ve08.2h10</name>
    <dbReference type="NCBI Taxonomy" id="930991"/>
    <lineage>
        <taxon>Eukaryota</taxon>
        <taxon>Fungi</taxon>
        <taxon>Dikarya</taxon>
        <taxon>Basidiomycota</taxon>
        <taxon>Agaricomycotina</taxon>
        <taxon>Agaricomycetes</taxon>
        <taxon>Agaricomycetidae</taxon>
        <taxon>Boletales</taxon>
        <taxon>Paxilineae</taxon>
        <taxon>Paxillaceae</taxon>
        <taxon>Paxillus</taxon>
    </lineage>
</organism>
<dbReference type="PROSITE" id="PS50192">
    <property type="entry name" value="T_SNARE"/>
    <property type="match status" value="1"/>
</dbReference>
<dbReference type="EMBL" id="KN825406">
    <property type="protein sequence ID" value="KIK91277.1"/>
    <property type="molecule type" value="Genomic_DNA"/>
</dbReference>
<evidence type="ECO:0000256" key="10">
    <source>
        <dbReference type="SAM" id="MobiDB-lite"/>
    </source>
</evidence>
<evidence type="ECO:0000259" key="12">
    <source>
        <dbReference type="PROSITE" id="PS50192"/>
    </source>
</evidence>
<dbReference type="GO" id="GO:0048193">
    <property type="term" value="P:Golgi vesicle transport"/>
    <property type="evidence" value="ECO:0007669"/>
    <property type="project" value="InterPro"/>
</dbReference>
<dbReference type="PANTHER" id="PTHR12791">
    <property type="entry name" value="GOLGI SNARE BET1-RELATED"/>
    <property type="match status" value="1"/>
</dbReference>
<sequence length="271" mass="31024">MSTDPYRVVQQEIQSSLQTASTLRASYMRIRSMAREGSEELVWARNELKAALAALEADLEDLDESVKVVESTGPRLFNLDDVEVTERRKYVGRVRREIKSMRAEVEETTVRVIRTIFLGCFLLQETLWLPHPKPLTRPRSPYPQNSDPATSHSPLQLTHNLAQDDGQDEQSRWAREEQQLMIQEQDRTMDSISGTLTTLVRQAGLMGQEIGQHNEILDDLEHNIDRTDTKLNIAMRKMRKFIRDTEETKSGWCITILVAVLLILLLAVVLA</sequence>
<evidence type="ECO:0000313" key="14">
    <source>
        <dbReference type="Proteomes" id="UP000054538"/>
    </source>
</evidence>
<keyword evidence="3 11" id="KW-0812">Transmembrane</keyword>
<feature type="compositionally biased region" description="Polar residues" evidence="10">
    <location>
        <begin position="142"/>
        <end position="154"/>
    </location>
</feature>
<keyword evidence="9" id="KW-0175">Coiled coil</keyword>
<dbReference type="Gene3D" id="1.20.58.90">
    <property type="match status" value="1"/>
</dbReference>
<dbReference type="Proteomes" id="UP000054538">
    <property type="component" value="Unassembled WGS sequence"/>
</dbReference>
<dbReference type="AlphaFoldDB" id="A0A0D0D444"/>
<evidence type="ECO:0000313" key="13">
    <source>
        <dbReference type="EMBL" id="KIK91277.1"/>
    </source>
</evidence>
<feature type="transmembrane region" description="Helical" evidence="11">
    <location>
        <begin position="250"/>
        <end position="270"/>
    </location>
</feature>
<dbReference type="FunFam" id="1.20.58.90:FF:000004">
    <property type="entry name" value="Syntaxin 10"/>
    <property type="match status" value="1"/>
</dbReference>
<protein>
    <recommendedName>
        <fullName evidence="12">t-SNARE coiled-coil homology domain-containing protein</fullName>
    </recommendedName>
</protein>
<comment type="similarity">
    <text evidence="1">Belongs to the syntaxin family.</text>
</comment>
<dbReference type="SMART" id="SM00397">
    <property type="entry name" value="t_SNARE"/>
    <property type="match status" value="1"/>
</dbReference>
<dbReference type="InterPro" id="IPR015260">
    <property type="entry name" value="Syntaxin-6/10/61_N"/>
</dbReference>
<proteinExistence type="inferred from homology"/>
<evidence type="ECO:0000256" key="5">
    <source>
        <dbReference type="ARBA" id="ARBA00022989"/>
    </source>
</evidence>
<dbReference type="GO" id="GO:0016020">
    <property type="term" value="C:membrane"/>
    <property type="evidence" value="ECO:0007669"/>
    <property type="project" value="InterPro"/>
</dbReference>
<evidence type="ECO:0000256" key="2">
    <source>
        <dbReference type="ARBA" id="ARBA00022448"/>
    </source>
</evidence>
<dbReference type="SUPFAM" id="SSF58038">
    <property type="entry name" value="SNARE fusion complex"/>
    <property type="match status" value="1"/>
</dbReference>
<dbReference type="Gene3D" id="1.20.5.110">
    <property type="match status" value="1"/>
</dbReference>
<keyword evidence="4" id="KW-0653">Protein transport</keyword>
<evidence type="ECO:0000256" key="4">
    <source>
        <dbReference type="ARBA" id="ARBA00022927"/>
    </source>
</evidence>
<accession>A0A0D0D444</accession>
<feature type="coiled-coil region" evidence="9">
    <location>
        <begin position="45"/>
        <end position="72"/>
    </location>
</feature>
<comment type="subcellular location">
    <subcellularLocation>
        <location evidence="8">Golgi apparatus</location>
        <location evidence="8">trans-Golgi network membrane</location>
        <topology evidence="8">Single-pass type IV membrane protein</topology>
    </subcellularLocation>
</comment>
<keyword evidence="7 11" id="KW-0472">Membrane</keyword>
<dbReference type="InParanoid" id="A0A0D0D444"/>
<evidence type="ECO:0000256" key="1">
    <source>
        <dbReference type="ARBA" id="ARBA00009063"/>
    </source>
</evidence>
<evidence type="ECO:0000256" key="8">
    <source>
        <dbReference type="ARBA" id="ARBA00037801"/>
    </source>
</evidence>
<dbReference type="GO" id="GO:0015031">
    <property type="term" value="P:protein transport"/>
    <property type="evidence" value="ECO:0007669"/>
    <property type="project" value="UniProtKB-KW"/>
</dbReference>
<name>A0A0D0D444_9AGAM</name>
<reference evidence="13 14" key="1">
    <citation type="submission" date="2014-04" db="EMBL/GenBank/DDBJ databases">
        <authorList>
            <consortium name="DOE Joint Genome Institute"/>
            <person name="Kuo A."/>
            <person name="Kohler A."/>
            <person name="Jargeat P."/>
            <person name="Nagy L.G."/>
            <person name="Floudas D."/>
            <person name="Copeland A."/>
            <person name="Barry K.W."/>
            <person name="Cichocki N."/>
            <person name="Veneault-Fourrey C."/>
            <person name="LaButti K."/>
            <person name="Lindquist E.A."/>
            <person name="Lipzen A."/>
            <person name="Lundell T."/>
            <person name="Morin E."/>
            <person name="Murat C."/>
            <person name="Sun H."/>
            <person name="Tunlid A."/>
            <person name="Henrissat B."/>
            <person name="Grigoriev I.V."/>
            <person name="Hibbett D.S."/>
            <person name="Martin F."/>
            <person name="Nordberg H.P."/>
            <person name="Cantor M.N."/>
            <person name="Hua S.X."/>
        </authorList>
    </citation>
    <scope>NUCLEOTIDE SEQUENCE [LARGE SCALE GENOMIC DNA]</scope>
    <source>
        <strain evidence="13 14">Ve08.2h10</strain>
    </source>
</reference>
<keyword evidence="6" id="KW-0333">Golgi apparatus</keyword>
<gene>
    <name evidence="13" type="ORF">PAXRUDRAFT_639484</name>
</gene>
<evidence type="ECO:0000256" key="9">
    <source>
        <dbReference type="SAM" id="Coils"/>
    </source>
</evidence>
<reference evidence="14" key="2">
    <citation type="submission" date="2015-01" db="EMBL/GenBank/DDBJ databases">
        <title>Evolutionary Origins and Diversification of the Mycorrhizal Mutualists.</title>
        <authorList>
            <consortium name="DOE Joint Genome Institute"/>
            <consortium name="Mycorrhizal Genomics Consortium"/>
            <person name="Kohler A."/>
            <person name="Kuo A."/>
            <person name="Nagy L.G."/>
            <person name="Floudas D."/>
            <person name="Copeland A."/>
            <person name="Barry K.W."/>
            <person name="Cichocki N."/>
            <person name="Veneault-Fourrey C."/>
            <person name="LaButti K."/>
            <person name="Lindquist E.A."/>
            <person name="Lipzen A."/>
            <person name="Lundell T."/>
            <person name="Morin E."/>
            <person name="Murat C."/>
            <person name="Riley R."/>
            <person name="Ohm R."/>
            <person name="Sun H."/>
            <person name="Tunlid A."/>
            <person name="Henrissat B."/>
            <person name="Grigoriev I.V."/>
            <person name="Hibbett D.S."/>
            <person name="Martin F."/>
        </authorList>
    </citation>
    <scope>NUCLEOTIDE SEQUENCE [LARGE SCALE GENOMIC DNA]</scope>
    <source>
        <strain evidence="14">Ve08.2h10</strain>
    </source>
</reference>
<dbReference type="InterPro" id="IPR010989">
    <property type="entry name" value="SNARE"/>
</dbReference>
<dbReference type="CDD" id="cd15851">
    <property type="entry name" value="SNARE_Syntaxin6"/>
    <property type="match status" value="1"/>
</dbReference>